<dbReference type="Pfam" id="PF09370">
    <property type="entry name" value="PEP_hydrolase"/>
    <property type="match status" value="1"/>
</dbReference>
<gene>
    <name evidence="2" type="ORF">S01H1_08957</name>
</gene>
<feature type="non-terminal residue" evidence="2">
    <location>
        <position position="52"/>
    </location>
</feature>
<dbReference type="InterPro" id="IPR015813">
    <property type="entry name" value="Pyrv/PenolPyrv_kinase-like_dom"/>
</dbReference>
<name>X0TWF4_9ZZZZ</name>
<accession>X0TWF4</accession>
<dbReference type="GO" id="GO:0003824">
    <property type="term" value="F:catalytic activity"/>
    <property type="evidence" value="ECO:0007669"/>
    <property type="project" value="InterPro"/>
</dbReference>
<dbReference type="InterPro" id="IPR009215">
    <property type="entry name" value="TIM-br_IGPS-like"/>
</dbReference>
<comment type="caution">
    <text evidence="2">The sequence shown here is derived from an EMBL/GenBank/DDBJ whole genome shotgun (WGS) entry which is preliminary data.</text>
</comment>
<dbReference type="AlphaFoldDB" id="X0TWF4"/>
<evidence type="ECO:0000313" key="2">
    <source>
        <dbReference type="EMBL" id="GAF80445.1"/>
    </source>
</evidence>
<reference evidence="2" key="1">
    <citation type="journal article" date="2014" name="Front. Microbiol.">
        <title>High frequency of phylogenetically diverse reductive dehalogenase-homologous genes in deep subseafloor sedimentary metagenomes.</title>
        <authorList>
            <person name="Kawai M."/>
            <person name="Futagami T."/>
            <person name="Toyoda A."/>
            <person name="Takaki Y."/>
            <person name="Nishi S."/>
            <person name="Hori S."/>
            <person name="Arai W."/>
            <person name="Tsubouchi T."/>
            <person name="Morono Y."/>
            <person name="Uchiyama I."/>
            <person name="Ito T."/>
            <person name="Fujiyama A."/>
            <person name="Inagaki F."/>
            <person name="Takami H."/>
        </authorList>
    </citation>
    <scope>NUCLEOTIDE SEQUENCE</scope>
    <source>
        <strain evidence="2">Expedition CK06-06</strain>
    </source>
</reference>
<sequence length="52" mass="5539">MGKRFTREEIIRRLRKTSEEGKPIIAAGSSAGIIAKCAELGGADLIMVYSSG</sequence>
<dbReference type="EMBL" id="BARS01004582">
    <property type="protein sequence ID" value="GAF80445.1"/>
    <property type="molecule type" value="Genomic_DNA"/>
</dbReference>
<proteinExistence type="predicted"/>
<dbReference type="Gene3D" id="3.20.20.70">
    <property type="entry name" value="Aldolase class I"/>
    <property type="match status" value="1"/>
</dbReference>
<dbReference type="SUPFAM" id="SSF51621">
    <property type="entry name" value="Phosphoenolpyruvate/pyruvate domain"/>
    <property type="match status" value="1"/>
</dbReference>
<organism evidence="2">
    <name type="scientific">marine sediment metagenome</name>
    <dbReference type="NCBI Taxonomy" id="412755"/>
    <lineage>
        <taxon>unclassified sequences</taxon>
        <taxon>metagenomes</taxon>
        <taxon>ecological metagenomes</taxon>
    </lineage>
</organism>
<feature type="domain" description="TIM-barrel" evidence="1">
    <location>
        <begin position="9"/>
        <end position="52"/>
    </location>
</feature>
<dbReference type="InterPro" id="IPR013785">
    <property type="entry name" value="Aldolase_TIM"/>
</dbReference>
<protein>
    <recommendedName>
        <fullName evidence="1">TIM-barrel domain-containing protein</fullName>
    </recommendedName>
</protein>
<evidence type="ECO:0000259" key="1">
    <source>
        <dbReference type="Pfam" id="PF09370"/>
    </source>
</evidence>